<sequence>MAVENAPARIGKSVMIRGEVKGSEDLYVDGRVEGTISLSESRLTIGPNATLAADVAARDVLVLGAVQGNIVASGRVELRAGCQVNGDIRALRLAIEDNAIFRGKVDLTQATGAGKPTVIESVKVAETAQLPLTEEK</sequence>
<evidence type="ECO:0000313" key="1">
    <source>
        <dbReference type="EMBL" id="CBI08688.1"/>
    </source>
</evidence>
<gene>
    <name evidence="1" type="ORF">CARN6_2178</name>
</gene>
<reference evidence="1" key="1">
    <citation type="submission" date="2009-10" db="EMBL/GenBank/DDBJ databases">
        <title>Diversity of trophic interactions inside an arsenic-rich microbial ecosystem.</title>
        <authorList>
            <person name="Bertin P.N."/>
            <person name="Heinrich-Salmeron A."/>
            <person name="Pelletier E."/>
            <person name="Goulhen-Chollet F."/>
            <person name="Arsene-Ploetze F."/>
            <person name="Gallien S."/>
            <person name="Calteau A."/>
            <person name="Vallenet D."/>
            <person name="Casiot C."/>
            <person name="Chane-Woon-Ming B."/>
            <person name="Giloteaux L."/>
            <person name="Barakat M."/>
            <person name="Bonnefoy V."/>
            <person name="Bruneel O."/>
            <person name="Chandler M."/>
            <person name="Cleiss J."/>
            <person name="Duran R."/>
            <person name="Elbaz-Poulichet F."/>
            <person name="Fonknechten N."/>
            <person name="Lauga B."/>
            <person name="Mornico D."/>
            <person name="Ortet P."/>
            <person name="Schaeffer C."/>
            <person name="Siguier P."/>
            <person name="Alexander Thil Smith A."/>
            <person name="Van Dorsselaer A."/>
            <person name="Weissenbach J."/>
            <person name="Medigue C."/>
            <person name="Le Paslier D."/>
        </authorList>
    </citation>
    <scope>NUCLEOTIDE SEQUENCE</scope>
</reference>
<accession>E6QN67</accession>
<dbReference type="AlphaFoldDB" id="E6QN67"/>
<dbReference type="EMBL" id="CABQ01000250">
    <property type="protein sequence ID" value="CBI08688.1"/>
    <property type="molecule type" value="Genomic_DNA"/>
</dbReference>
<dbReference type="InterPro" id="IPR007607">
    <property type="entry name" value="BacA/B"/>
</dbReference>
<evidence type="ECO:0008006" key="2">
    <source>
        <dbReference type="Google" id="ProtNLM"/>
    </source>
</evidence>
<dbReference type="Pfam" id="PF04519">
    <property type="entry name" value="Bactofilin"/>
    <property type="match status" value="1"/>
</dbReference>
<protein>
    <recommendedName>
        <fullName evidence="2">Polymer-forming cytoskeletal</fullName>
    </recommendedName>
</protein>
<dbReference type="PANTHER" id="PTHR35024">
    <property type="entry name" value="HYPOTHETICAL CYTOSOLIC PROTEIN"/>
    <property type="match status" value="1"/>
</dbReference>
<comment type="caution">
    <text evidence="1">The sequence shown here is derived from an EMBL/GenBank/DDBJ whole genome shotgun (WGS) entry which is preliminary data.</text>
</comment>
<organism evidence="1">
    <name type="scientific">mine drainage metagenome</name>
    <dbReference type="NCBI Taxonomy" id="410659"/>
    <lineage>
        <taxon>unclassified sequences</taxon>
        <taxon>metagenomes</taxon>
        <taxon>ecological metagenomes</taxon>
    </lineage>
</organism>
<name>E6QN67_9ZZZZ</name>
<proteinExistence type="predicted"/>
<dbReference type="PANTHER" id="PTHR35024:SF4">
    <property type="entry name" value="POLYMER-FORMING CYTOSKELETAL PROTEIN"/>
    <property type="match status" value="1"/>
</dbReference>